<dbReference type="PRINTS" id="PR00019">
    <property type="entry name" value="LEURICHRPT"/>
</dbReference>
<feature type="domain" description="Protein kinase" evidence="24">
    <location>
        <begin position="226"/>
        <end position="525"/>
    </location>
</feature>
<keyword evidence="4" id="KW-1003">Cell membrane</keyword>
<accession>A0A3L6E8P7</accession>
<dbReference type="CDD" id="cd14066">
    <property type="entry name" value="STKc_IRAK"/>
    <property type="match status" value="1"/>
</dbReference>
<comment type="similarity">
    <text evidence="2">Belongs to the protein kinase superfamily. Ser/Thr protein kinase family.</text>
</comment>
<comment type="subcellular location">
    <subcellularLocation>
        <location evidence="1">Cell membrane</location>
        <topology evidence="1">Single-pass membrane protein</topology>
    </subcellularLocation>
</comment>
<name>A0A3L6E8P7_MAIZE</name>
<dbReference type="GO" id="GO:0005886">
    <property type="term" value="C:plasma membrane"/>
    <property type="evidence" value="ECO:0007669"/>
    <property type="project" value="UniProtKB-SubCell"/>
</dbReference>
<dbReference type="FunFam" id="3.80.10.10:FF:000129">
    <property type="entry name" value="Leucine-rich repeat receptor-like kinase"/>
    <property type="match status" value="1"/>
</dbReference>
<evidence type="ECO:0000256" key="19">
    <source>
        <dbReference type="ARBA" id="ARBA00047899"/>
    </source>
</evidence>
<evidence type="ECO:0000256" key="9">
    <source>
        <dbReference type="ARBA" id="ARBA00022692"/>
    </source>
</evidence>
<evidence type="ECO:0000256" key="10">
    <source>
        <dbReference type="ARBA" id="ARBA00022729"/>
    </source>
</evidence>
<dbReference type="PROSITE" id="PS51450">
    <property type="entry name" value="LRR"/>
    <property type="match status" value="2"/>
</dbReference>
<feature type="compositionally biased region" description="Low complexity" evidence="22">
    <location>
        <begin position="840"/>
        <end position="855"/>
    </location>
</feature>
<keyword evidence="6" id="KW-0597">Phosphoprotein</keyword>
<evidence type="ECO:0000256" key="1">
    <source>
        <dbReference type="ARBA" id="ARBA00004162"/>
    </source>
</evidence>
<keyword evidence="15 23" id="KW-1133">Transmembrane helix</keyword>
<keyword evidence="17 25" id="KW-0675">Receptor</keyword>
<dbReference type="Pfam" id="PF07714">
    <property type="entry name" value="PK_Tyr_Ser-Thr"/>
    <property type="match status" value="2"/>
</dbReference>
<evidence type="ECO:0000259" key="24">
    <source>
        <dbReference type="PROSITE" id="PS50011"/>
    </source>
</evidence>
<keyword evidence="13 25" id="KW-0418">Kinase</keyword>
<evidence type="ECO:0000313" key="25">
    <source>
        <dbReference type="EMBL" id="PWZ16938.1"/>
    </source>
</evidence>
<sequence>MMAIKEKYQVKKNWMGDPCVDQAFRWDGLTCSYAISDPPKITGVNMSFSGLNGDISPDFASLKAVQTLDLSHNNLTGSIPSSLSQLPSLTTLDLTGNQLSGPIPSSLLKRIQDGSLNLIYADNPDLCTNAGDSCQTTAPQGKSKLVIYYVAVPMALIVVALAAVLMMCCLLRRRKTRGLADVSVKPRDKTPTSLALASMAAGEHRLSSLRLENRRFTYEDLEMITDSFKRVIGRGGFGYVYEGFLEDGTQVAVKMRSRSSNQGAKEFLTEAHILTRIHHKNLVSMIGYCKDGAYMALVYEYMSQGSLQEHIAGKRLTWVQRLRIALESAQGLEYLHRGCNPPLIHRDVKTSNILLNAKLEAKVADFGMSKALDRDTYASTNTLVGTPGYVDPEYQETMQPSTKSDVYSFGVVLLELVTGRPPILHGPGPQPTSVIQWTRQHLARGDTTSRPWWTRPLWEAATTSTACGKPRRSRSSAPSEQASAQRPTMADVVALLLECLDLEKGAGGRAGAAAAGGNNAAHGSFCYDDGDSGATASLAHSAHVVANNQSTDDGSQSSAFEMEHVRFGMMATGPATRGSDLNTDKQALLAFAASLPHGRKVNWTSTTQVCTSWVGITCTPDMKRVREVRLPAIGLFGPIPSGTLSKLDALEVLSLRSNRLTINLPPDVPSIPSLRSLYLQHNNLSGIIPSSLSSGLTFLDLSYNSFNGEIPSKVQDITELTALLLQNNSLSGPIPDLRLPKLRHLDLSNNNLSGPIPPSLQKFPATSFLGNAFLCGFPLEPCPGTPPASPSSPSSQNAKRSFWKKLNLGVIIAIVAGGGVVFILILILLVCIFKRKKNAESGVGSSSSKGKAIAGKRGEKSKGEYSSSGIQEAERNKLFFFEGSSYNFDLEDLLRASAEVLGKGSYGTTYKAVLEDGTTVVVKRLKEVVAGKREFEQQMELIGKVCHHQNTVPLRAYYYSKDEKLLVYDYVPLGSLCAALHGNKAAGRTQLDWKTRVKIALGTARGMAYLHSVGIGGKFIHGNIKSSNILLSQELGACVTEFGLAQLMSTPHVHPRLVGYRSPEVLETRKPTQKSDVYSFGVLLLEMLTGKAPLRSPGRDDSIEHLPRWVQSVVREEWTSEVFDVDLLRHPNLEDEMVQMLHVAMACVAVVPDERPRMEEVVGRIEEIRSSYSDTKTSPEDNPREGAF</sequence>
<evidence type="ECO:0000256" key="3">
    <source>
        <dbReference type="ARBA" id="ARBA00012513"/>
    </source>
</evidence>
<feature type="binding site" evidence="21">
    <location>
        <position position="254"/>
    </location>
    <ligand>
        <name>ATP</name>
        <dbReference type="ChEBI" id="CHEBI:30616"/>
    </ligand>
</feature>
<dbReference type="Proteomes" id="UP000251960">
    <property type="component" value="Chromosome 6"/>
</dbReference>
<dbReference type="Gene3D" id="3.80.10.10">
    <property type="entry name" value="Ribonuclease Inhibitor"/>
    <property type="match status" value="3"/>
</dbReference>
<dbReference type="InterPro" id="IPR013210">
    <property type="entry name" value="LRR_N_plant-typ"/>
</dbReference>
<evidence type="ECO:0000256" key="13">
    <source>
        <dbReference type="ARBA" id="ARBA00022777"/>
    </source>
</evidence>
<reference evidence="25" key="1">
    <citation type="journal article" date="2018" name="Nat. Genet.">
        <title>Extensive intraspecific gene order and gene structural variations between Mo17 and other maize genomes.</title>
        <authorList>
            <person name="Sun S."/>
            <person name="Zhou Y."/>
            <person name="Chen J."/>
            <person name="Shi J."/>
            <person name="Zhao H."/>
            <person name="Zhao H."/>
            <person name="Song W."/>
            <person name="Zhang M."/>
            <person name="Cui Y."/>
            <person name="Dong X."/>
            <person name="Liu H."/>
            <person name="Ma X."/>
            <person name="Jiao Y."/>
            <person name="Wang B."/>
            <person name="Wei X."/>
            <person name="Stein J.C."/>
            <person name="Glaubitz J.C."/>
            <person name="Lu F."/>
            <person name="Yu G."/>
            <person name="Liang C."/>
            <person name="Fengler K."/>
            <person name="Li B."/>
            <person name="Rafalski A."/>
            <person name="Schnable P.S."/>
            <person name="Ware D.H."/>
            <person name="Buckler E.S."/>
            <person name="Lai J."/>
        </authorList>
    </citation>
    <scope>NUCLEOTIDE SEQUENCE [LARGE SCALE GENOMIC DNA]</scope>
    <source>
        <tissue evidence="25">Seedling</tissue>
    </source>
</reference>
<dbReference type="Pfam" id="PF08263">
    <property type="entry name" value="LRRNT_2"/>
    <property type="match status" value="2"/>
</dbReference>
<keyword evidence="12 21" id="KW-0547">Nucleotide-binding</keyword>
<dbReference type="InterPro" id="IPR003591">
    <property type="entry name" value="Leu-rich_rpt_typical-subtyp"/>
</dbReference>
<keyword evidence="14 21" id="KW-0067">ATP-binding</keyword>
<dbReference type="PANTHER" id="PTHR48010">
    <property type="entry name" value="OS05G0588300 PROTEIN"/>
    <property type="match status" value="1"/>
</dbReference>
<evidence type="ECO:0000256" key="8">
    <source>
        <dbReference type="ARBA" id="ARBA00022679"/>
    </source>
</evidence>
<dbReference type="InterPro" id="IPR001611">
    <property type="entry name" value="Leu-rich_rpt"/>
</dbReference>
<dbReference type="InterPro" id="IPR017441">
    <property type="entry name" value="Protein_kinase_ATP_BS"/>
</dbReference>
<dbReference type="SUPFAM" id="SSF52058">
    <property type="entry name" value="L domain-like"/>
    <property type="match status" value="2"/>
</dbReference>
<keyword evidence="10" id="KW-0732">Signal</keyword>
<evidence type="ECO:0000256" key="22">
    <source>
        <dbReference type="SAM" id="MobiDB-lite"/>
    </source>
</evidence>
<evidence type="ECO:0000256" key="14">
    <source>
        <dbReference type="ARBA" id="ARBA00022840"/>
    </source>
</evidence>
<evidence type="ECO:0000256" key="16">
    <source>
        <dbReference type="ARBA" id="ARBA00023136"/>
    </source>
</evidence>
<dbReference type="InterPro" id="IPR008271">
    <property type="entry name" value="Ser/Thr_kinase_AS"/>
</dbReference>
<keyword evidence="7" id="KW-0433">Leucine-rich repeat</keyword>
<dbReference type="PROSITE" id="PS00107">
    <property type="entry name" value="PROTEIN_KINASE_ATP"/>
    <property type="match status" value="2"/>
</dbReference>
<feature type="region of interest" description="Disordered" evidence="22">
    <location>
        <begin position="1168"/>
        <end position="1188"/>
    </location>
</feature>
<dbReference type="InterPro" id="IPR000719">
    <property type="entry name" value="Prot_kinase_dom"/>
</dbReference>
<evidence type="ECO:0000256" key="23">
    <source>
        <dbReference type="SAM" id="Phobius"/>
    </source>
</evidence>
<dbReference type="InterPro" id="IPR001245">
    <property type="entry name" value="Ser-Thr/Tyr_kinase_cat_dom"/>
</dbReference>
<dbReference type="GO" id="GO:0004674">
    <property type="term" value="F:protein serine/threonine kinase activity"/>
    <property type="evidence" value="ECO:0007669"/>
    <property type="project" value="UniProtKB-KW"/>
</dbReference>
<dbReference type="Gene3D" id="3.30.200.20">
    <property type="entry name" value="Phosphorylase Kinase, domain 1"/>
    <property type="match status" value="2"/>
</dbReference>
<dbReference type="PROSITE" id="PS00108">
    <property type="entry name" value="PROTEIN_KINASE_ST"/>
    <property type="match status" value="1"/>
</dbReference>
<dbReference type="FunFam" id="3.30.200.20:FF:000307">
    <property type="entry name" value="pollen receptor-like kinase 1"/>
    <property type="match status" value="1"/>
</dbReference>
<keyword evidence="16 23" id="KW-0472">Membrane</keyword>
<evidence type="ECO:0000256" key="4">
    <source>
        <dbReference type="ARBA" id="ARBA00022475"/>
    </source>
</evidence>
<dbReference type="InterPro" id="IPR050994">
    <property type="entry name" value="At_inactive_RLKs"/>
</dbReference>
<dbReference type="FunFam" id="1.10.510.10:FF:000095">
    <property type="entry name" value="protein STRUBBELIG-RECEPTOR FAMILY 8"/>
    <property type="match status" value="1"/>
</dbReference>
<dbReference type="SMART" id="SM00369">
    <property type="entry name" value="LRR_TYP"/>
    <property type="match status" value="5"/>
</dbReference>
<dbReference type="InterPro" id="IPR032675">
    <property type="entry name" value="LRR_dom_sf"/>
</dbReference>
<evidence type="ECO:0000256" key="18">
    <source>
        <dbReference type="ARBA" id="ARBA00023180"/>
    </source>
</evidence>
<dbReference type="PROSITE" id="PS50011">
    <property type="entry name" value="PROTEIN_KINASE_DOM"/>
    <property type="match status" value="2"/>
</dbReference>
<evidence type="ECO:0000256" key="21">
    <source>
        <dbReference type="PROSITE-ProRule" id="PRU10141"/>
    </source>
</evidence>
<dbReference type="EMBL" id="NCVQ01000007">
    <property type="protein sequence ID" value="PWZ16938.1"/>
    <property type="molecule type" value="Genomic_DNA"/>
</dbReference>
<dbReference type="GO" id="GO:0005524">
    <property type="term" value="F:ATP binding"/>
    <property type="evidence" value="ECO:0007669"/>
    <property type="project" value="UniProtKB-UniRule"/>
</dbReference>
<gene>
    <name evidence="25" type="primary">At5g58300_1</name>
    <name evidence="25" type="ORF">Zm00014a_007165</name>
</gene>
<dbReference type="Pfam" id="PF13855">
    <property type="entry name" value="LRR_8"/>
    <property type="match status" value="1"/>
</dbReference>
<feature type="binding site" evidence="21">
    <location>
        <position position="932"/>
    </location>
    <ligand>
        <name>ATP</name>
        <dbReference type="ChEBI" id="CHEBI:30616"/>
    </ligand>
</feature>
<dbReference type="FunFam" id="3.80.10.10:FF:000234">
    <property type="entry name" value="Probable inactive receptor kinase RLK902"/>
    <property type="match status" value="1"/>
</dbReference>
<keyword evidence="5" id="KW-0723">Serine/threonine-protein kinase</keyword>
<dbReference type="SMART" id="SM00220">
    <property type="entry name" value="S_TKc"/>
    <property type="match status" value="2"/>
</dbReference>
<keyword evidence="9 23" id="KW-0812">Transmembrane</keyword>
<dbReference type="Gene3D" id="1.10.510.10">
    <property type="entry name" value="Transferase(Phosphotransferase) domain 1"/>
    <property type="match status" value="2"/>
</dbReference>
<evidence type="ECO:0000256" key="17">
    <source>
        <dbReference type="ARBA" id="ARBA00023170"/>
    </source>
</evidence>
<keyword evidence="8" id="KW-0808">Transferase</keyword>
<dbReference type="EC" id="2.7.11.1" evidence="3"/>
<dbReference type="AlphaFoldDB" id="A0A3L6E8P7"/>
<evidence type="ECO:0000256" key="6">
    <source>
        <dbReference type="ARBA" id="ARBA00022553"/>
    </source>
</evidence>
<evidence type="ECO:0000256" key="2">
    <source>
        <dbReference type="ARBA" id="ARBA00008684"/>
    </source>
</evidence>
<comment type="catalytic activity">
    <reaction evidence="20">
        <text>L-seryl-[protein] + ATP = O-phospho-L-seryl-[protein] + ADP + H(+)</text>
        <dbReference type="Rhea" id="RHEA:17989"/>
        <dbReference type="Rhea" id="RHEA-COMP:9863"/>
        <dbReference type="Rhea" id="RHEA-COMP:11604"/>
        <dbReference type="ChEBI" id="CHEBI:15378"/>
        <dbReference type="ChEBI" id="CHEBI:29999"/>
        <dbReference type="ChEBI" id="CHEBI:30616"/>
        <dbReference type="ChEBI" id="CHEBI:83421"/>
        <dbReference type="ChEBI" id="CHEBI:456216"/>
        <dbReference type="EC" id="2.7.11.1"/>
    </reaction>
</comment>
<dbReference type="FunFam" id="1.10.510.10:FF:000358">
    <property type="entry name" value="Putative leucine-rich repeat receptor-like serine/threonine-protein kinase"/>
    <property type="match status" value="1"/>
</dbReference>
<keyword evidence="11" id="KW-0677">Repeat</keyword>
<feature type="domain" description="Protein kinase" evidence="24">
    <location>
        <begin position="895"/>
        <end position="1168"/>
    </location>
</feature>
<organism evidence="25">
    <name type="scientific">Zea mays</name>
    <name type="common">Maize</name>
    <dbReference type="NCBI Taxonomy" id="4577"/>
    <lineage>
        <taxon>Eukaryota</taxon>
        <taxon>Viridiplantae</taxon>
        <taxon>Streptophyta</taxon>
        <taxon>Embryophyta</taxon>
        <taxon>Tracheophyta</taxon>
        <taxon>Spermatophyta</taxon>
        <taxon>Magnoliopsida</taxon>
        <taxon>Liliopsida</taxon>
        <taxon>Poales</taxon>
        <taxon>Poaceae</taxon>
        <taxon>PACMAD clade</taxon>
        <taxon>Panicoideae</taxon>
        <taxon>Andropogonodae</taxon>
        <taxon>Andropogoneae</taxon>
        <taxon>Tripsacinae</taxon>
        <taxon>Zea</taxon>
    </lineage>
</organism>
<evidence type="ECO:0000256" key="15">
    <source>
        <dbReference type="ARBA" id="ARBA00022989"/>
    </source>
</evidence>
<dbReference type="InterPro" id="IPR011009">
    <property type="entry name" value="Kinase-like_dom_sf"/>
</dbReference>
<feature type="compositionally biased region" description="Basic and acidic residues" evidence="22">
    <location>
        <begin position="1177"/>
        <end position="1188"/>
    </location>
</feature>
<dbReference type="ExpressionAtlas" id="A0A3L6E8P7">
    <property type="expression patterns" value="baseline and differential"/>
</dbReference>
<dbReference type="Pfam" id="PF00560">
    <property type="entry name" value="LRR_1"/>
    <property type="match status" value="3"/>
</dbReference>
<feature type="region of interest" description="Disordered" evidence="22">
    <location>
        <begin position="840"/>
        <end position="868"/>
    </location>
</feature>
<dbReference type="FunFam" id="3.30.200.20:FF:000178">
    <property type="entry name" value="serine/threonine-protein kinase PBS1-like"/>
    <property type="match status" value="1"/>
</dbReference>
<comment type="caution">
    <text evidence="25">The sequence shown here is derived from an EMBL/GenBank/DDBJ whole genome shotgun (WGS) entry which is preliminary data.</text>
</comment>
<keyword evidence="18" id="KW-0325">Glycoprotein</keyword>
<dbReference type="PANTHER" id="PTHR48010:SF88">
    <property type="entry name" value="OS05G0480400 PROTEIN"/>
    <property type="match status" value="1"/>
</dbReference>
<protein>
    <recommendedName>
        <fullName evidence="3">non-specific serine/threonine protein kinase</fullName>
        <ecNumber evidence="3">2.7.11.1</ecNumber>
    </recommendedName>
</protein>
<proteinExistence type="inferred from homology"/>
<evidence type="ECO:0000256" key="12">
    <source>
        <dbReference type="ARBA" id="ARBA00022741"/>
    </source>
</evidence>
<feature type="transmembrane region" description="Helical" evidence="23">
    <location>
        <begin position="146"/>
        <end position="171"/>
    </location>
</feature>
<feature type="region of interest" description="Disordered" evidence="22">
    <location>
        <begin position="463"/>
        <end position="487"/>
    </location>
</feature>
<evidence type="ECO:0000256" key="11">
    <source>
        <dbReference type="ARBA" id="ARBA00022737"/>
    </source>
</evidence>
<feature type="transmembrane region" description="Helical" evidence="23">
    <location>
        <begin position="806"/>
        <end position="830"/>
    </location>
</feature>
<evidence type="ECO:0000256" key="7">
    <source>
        <dbReference type="ARBA" id="ARBA00022614"/>
    </source>
</evidence>
<evidence type="ECO:0000256" key="5">
    <source>
        <dbReference type="ARBA" id="ARBA00022527"/>
    </source>
</evidence>
<evidence type="ECO:0000256" key="20">
    <source>
        <dbReference type="ARBA" id="ARBA00048679"/>
    </source>
</evidence>
<dbReference type="SUPFAM" id="SSF56112">
    <property type="entry name" value="Protein kinase-like (PK-like)"/>
    <property type="match status" value="2"/>
</dbReference>
<comment type="catalytic activity">
    <reaction evidence="19">
        <text>L-threonyl-[protein] + ATP = O-phospho-L-threonyl-[protein] + ADP + H(+)</text>
        <dbReference type="Rhea" id="RHEA:46608"/>
        <dbReference type="Rhea" id="RHEA-COMP:11060"/>
        <dbReference type="Rhea" id="RHEA-COMP:11605"/>
        <dbReference type="ChEBI" id="CHEBI:15378"/>
        <dbReference type="ChEBI" id="CHEBI:30013"/>
        <dbReference type="ChEBI" id="CHEBI:30616"/>
        <dbReference type="ChEBI" id="CHEBI:61977"/>
        <dbReference type="ChEBI" id="CHEBI:456216"/>
        <dbReference type="EC" id="2.7.11.1"/>
    </reaction>
</comment>
<feature type="compositionally biased region" description="Polar residues" evidence="22">
    <location>
        <begin position="475"/>
        <end position="486"/>
    </location>
</feature>